<keyword evidence="1 2" id="KW-0238">DNA-binding</keyword>
<dbReference type="Gene3D" id="1.10.357.10">
    <property type="entry name" value="Tetracycline Repressor, domain 2"/>
    <property type="match status" value="1"/>
</dbReference>
<feature type="domain" description="HTH tetR-type" evidence="3">
    <location>
        <begin position="2"/>
        <end position="62"/>
    </location>
</feature>
<evidence type="ECO:0000256" key="1">
    <source>
        <dbReference type="ARBA" id="ARBA00023125"/>
    </source>
</evidence>
<accession>A0A6N2SV68</accession>
<dbReference type="InterPro" id="IPR001647">
    <property type="entry name" value="HTH_TetR"/>
</dbReference>
<dbReference type="PROSITE" id="PS50977">
    <property type="entry name" value="HTH_TETR_2"/>
    <property type="match status" value="1"/>
</dbReference>
<dbReference type="AlphaFoldDB" id="A0A6N2SV68"/>
<organism evidence="4">
    <name type="scientific">[Clostridium] nexile</name>
    <dbReference type="NCBI Taxonomy" id="29361"/>
    <lineage>
        <taxon>Bacteria</taxon>
        <taxon>Bacillati</taxon>
        <taxon>Bacillota</taxon>
        <taxon>Clostridia</taxon>
        <taxon>Lachnospirales</taxon>
        <taxon>Lachnospiraceae</taxon>
        <taxon>Tyzzerella</taxon>
    </lineage>
</organism>
<sequence length="178" mass="21273">MSKTKWKLAEALKKLMKEKSLHKITIQDIVEESGLTRQSFYYHFHDICEIIEWICKNTLLEKCDVEEKTPDCWIYTLFENAHADRNFYRKVIREFGRELLEKAVITDVEERMKRMLSVYKIEENEVLTFLTTSLLNYVIIVAETYDDKIGHEQIEHILLFLKNGMQEYCHNQNNVQCA</sequence>
<name>A0A6N2SV68_9FIRM</name>
<gene>
    <name evidence="4" type="primary">dhaS</name>
    <name evidence="4" type="ORF">CNLFYP112_01472</name>
</gene>
<dbReference type="GO" id="GO:0003677">
    <property type="term" value="F:DNA binding"/>
    <property type="evidence" value="ECO:0007669"/>
    <property type="project" value="UniProtKB-UniRule"/>
</dbReference>
<proteinExistence type="predicted"/>
<feature type="DNA-binding region" description="H-T-H motif" evidence="2">
    <location>
        <begin position="25"/>
        <end position="44"/>
    </location>
</feature>
<reference evidence="4" key="1">
    <citation type="submission" date="2019-11" db="EMBL/GenBank/DDBJ databases">
        <authorList>
            <person name="Feng L."/>
        </authorList>
    </citation>
    <scope>NUCLEOTIDE SEQUENCE</scope>
    <source>
        <strain evidence="4">CnexileLFYP112</strain>
    </source>
</reference>
<dbReference type="SUPFAM" id="SSF46689">
    <property type="entry name" value="Homeodomain-like"/>
    <property type="match status" value="1"/>
</dbReference>
<evidence type="ECO:0000313" key="4">
    <source>
        <dbReference type="EMBL" id="VYS96448.1"/>
    </source>
</evidence>
<dbReference type="InterPro" id="IPR009057">
    <property type="entry name" value="Homeodomain-like_sf"/>
</dbReference>
<dbReference type="EMBL" id="CACRTG010000008">
    <property type="protein sequence ID" value="VYS96448.1"/>
    <property type="molecule type" value="Genomic_DNA"/>
</dbReference>
<dbReference type="Pfam" id="PF00440">
    <property type="entry name" value="TetR_N"/>
    <property type="match status" value="1"/>
</dbReference>
<evidence type="ECO:0000256" key="2">
    <source>
        <dbReference type="PROSITE-ProRule" id="PRU00335"/>
    </source>
</evidence>
<protein>
    <submittedName>
        <fullName evidence="4">HTH-type dhaKLM operon transcriptional activator DhaS</fullName>
    </submittedName>
</protein>
<evidence type="ECO:0000259" key="3">
    <source>
        <dbReference type="PROSITE" id="PS50977"/>
    </source>
</evidence>